<keyword evidence="8 12" id="KW-0812">Transmembrane</keyword>
<dbReference type="AlphaFoldDB" id="A0A0P7XPG0"/>
<evidence type="ECO:0000256" key="7">
    <source>
        <dbReference type="ARBA" id="ARBA00022519"/>
    </source>
</evidence>
<evidence type="ECO:0000313" key="13">
    <source>
        <dbReference type="EMBL" id="KPQ09385.1"/>
    </source>
</evidence>
<keyword evidence="7 12" id="KW-0997">Cell inner membrane</keyword>
<evidence type="ECO:0000256" key="5">
    <source>
        <dbReference type="ARBA" id="ARBA00022448"/>
    </source>
</evidence>
<evidence type="ECO:0000256" key="9">
    <source>
        <dbReference type="ARBA" id="ARBA00022748"/>
    </source>
</evidence>
<evidence type="ECO:0000256" key="2">
    <source>
        <dbReference type="ARBA" id="ARBA00004377"/>
    </source>
</evidence>
<evidence type="ECO:0000256" key="1">
    <source>
        <dbReference type="ARBA" id="ARBA00002442"/>
    </source>
</evidence>
<gene>
    <name evidence="13" type="primary">ccmD</name>
    <name evidence="14" type="ORF">GA0071312_1854</name>
    <name evidence="13" type="ORF">HLUCCO17_14885</name>
</gene>
<evidence type="ECO:0000256" key="10">
    <source>
        <dbReference type="ARBA" id="ARBA00022989"/>
    </source>
</evidence>
<keyword evidence="5 12" id="KW-0813">Transport</keyword>
<evidence type="ECO:0000313" key="14">
    <source>
        <dbReference type="EMBL" id="SCC80925.1"/>
    </source>
</evidence>
<organism evidence="13 15">
    <name type="scientific">Saliniramus fredricksonii</name>
    <dbReference type="NCBI Taxonomy" id="1653334"/>
    <lineage>
        <taxon>Bacteria</taxon>
        <taxon>Pseudomonadati</taxon>
        <taxon>Pseudomonadota</taxon>
        <taxon>Alphaproteobacteria</taxon>
        <taxon>Hyphomicrobiales</taxon>
        <taxon>Salinarimonadaceae</taxon>
        <taxon>Saliniramus</taxon>
    </lineage>
</organism>
<keyword evidence="9 12" id="KW-0201">Cytochrome c-type biogenesis</keyword>
<comment type="function">
    <text evidence="1 12">Required for the export of heme to the periplasm for the biogenesis of c-type cytochromes.</text>
</comment>
<evidence type="ECO:0000256" key="3">
    <source>
        <dbReference type="ARBA" id="ARBA00008741"/>
    </source>
</evidence>
<reference evidence="14 16" key="2">
    <citation type="submission" date="2016-08" db="EMBL/GenBank/DDBJ databases">
        <authorList>
            <person name="Varghese N."/>
            <person name="Submissions Spin"/>
        </authorList>
    </citation>
    <scope>NUCLEOTIDE SEQUENCE [LARGE SCALE GENOMIC DNA]</scope>
    <source>
        <strain evidence="14 16">HL-109</strain>
    </source>
</reference>
<dbReference type="GO" id="GO:0005886">
    <property type="term" value="C:plasma membrane"/>
    <property type="evidence" value="ECO:0007669"/>
    <property type="project" value="UniProtKB-SubCell"/>
</dbReference>
<dbReference type="STRING" id="1653334.GA0071312_1854"/>
<evidence type="ECO:0000256" key="6">
    <source>
        <dbReference type="ARBA" id="ARBA00022475"/>
    </source>
</evidence>
<evidence type="ECO:0000256" key="11">
    <source>
        <dbReference type="ARBA" id="ARBA00023136"/>
    </source>
</evidence>
<dbReference type="Proteomes" id="UP000182800">
    <property type="component" value="Unassembled WGS sequence"/>
</dbReference>
<proteinExistence type="inferred from homology"/>
<keyword evidence="6 12" id="KW-1003">Cell membrane</keyword>
<dbReference type="OrthoDB" id="7868669at2"/>
<comment type="similarity">
    <text evidence="3 12">Belongs to the CcmD/CycX/HelD family.</text>
</comment>
<dbReference type="EMBL" id="FMBM01000002">
    <property type="protein sequence ID" value="SCC80925.1"/>
    <property type="molecule type" value="Genomic_DNA"/>
</dbReference>
<accession>A0A0P7XPG0</accession>
<reference evidence="13 15" key="1">
    <citation type="submission" date="2015-09" db="EMBL/GenBank/DDBJ databases">
        <title>Identification and resolution of microdiversity through metagenomic sequencing of parallel consortia.</title>
        <authorList>
            <person name="Nelson W.C."/>
            <person name="Romine M.F."/>
            <person name="Lindemann S.R."/>
        </authorList>
    </citation>
    <scope>NUCLEOTIDE SEQUENCE [LARGE SCALE GENOMIC DNA]</scope>
    <source>
        <strain evidence="13">HL-109</strain>
    </source>
</reference>
<name>A0A0P7XPG0_9HYPH</name>
<dbReference type="RefSeq" id="WP_074444729.1">
    <property type="nucleotide sequence ID" value="NZ_FMBM01000002.1"/>
</dbReference>
<comment type="caution">
    <text evidence="13">The sequence shown here is derived from an EMBL/GenBank/DDBJ whole genome shotgun (WGS) entry which is preliminary data.</text>
</comment>
<feature type="transmembrane region" description="Helical" evidence="12">
    <location>
        <begin position="6"/>
        <end position="29"/>
    </location>
</feature>
<dbReference type="NCBIfam" id="TIGR03141">
    <property type="entry name" value="cytochro_ccmD"/>
    <property type="match status" value="1"/>
</dbReference>
<dbReference type="GO" id="GO:0015886">
    <property type="term" value="P:heme transport"/>
    <property type="evidence" value="ECO:0007669"/>
    <property type="project" value="InterPro"/>
</dbReference>
<keyword evidence="16" id="KW-1185">Reference proteome</keyword>
<dbReference type="InterPro" id="IPR007078">
    <property type="entry name" value="Haem_export_protD_CcmD"/>
</dbReference>
<keyword evidence="11 12" id="KW-0472">Membrane</keyword>
<dbReference type="Pfam" id="PF04995">
    <property type="entry name" value="CcmD"/>
    <property type="match status" value="1"/>
</dbReference>
<evidence type="ECO:0000256" key="4">
    <source>
        <dbReference type="ARBA" id="ARBA00016461"/>
    </source>
</evidence>
<evidence type="ECO:0000313" key="15">
    <source>
        <dbReference type="Proteomes" id="UP000050497"/>
    </source>
</evidence>
<evidence type="ECO:0000256" key="12">
    <source>
        <dbReference type="RuleBase" id="RU363101"/>
    </source>
</evidence>
<dbReference type="Proteomes" id="UP000050497">
    <property type="component" value="Unassembled WGS sequence"/>
</dbReference>
<sequence>MFDQYAPFIIASYAAFVAIIGGLGLYLVIDQRLQKRALAELETRQPKRSSRR</sequence>
<comment type="subcellular location">
    <subcellularLocation>
        <location evidence="2 12">Cell inner membrane</location>
        <topology evidence="2 12">Single-pass membrane protein</topology>
    </subcellularLocation>
</comment>
<keyword evidence="10 12" id="KW-1133">Transmembrane helix</keyword>
<protein>
    <recommendedName>
        <fullName evidence="4 12">Heme exporter protein D</fullName>
    </recommendedName>
</protein>
<evidence type="ECO:0000256" key="8">
    <source>
        <dbReference type="ARBA" id="ARBA00022692"/>
    </source>
</evidence>
<dbReference type="GO" id="GO:0017004">
    <property type="term" value="P:cytochrome complex assembly"/>
    <property type="evidence" value="ECO:0007669"/>
    <property type="project" value="UniProtKB-KW"/>
</dbReference>
<dbReference type="EMBL" id="LJSX01000028">
    <property type="protein sequence ID" value="KPQ09385.1"/>
    <property type="molecule type" value="Genomic_DNA"/>
</dbReference>
<evidence type="ECO:0000313" key="16">
    <source>
        <dbReference type="Proteomes" id="UP000182800"/>
    </source>
</evidence>